<dbReference type="InterPro" id="IPR000554">
    <property type="entry name" value="Ribosomal_eS7"/>
</dbReference>
<evidence type="ECO:0000256" key="1">
    <source>
        <dbReference type="ARBA" id="ARBA00007820"/>
    </source>
</evidence>
<evidence type="ECO:0000313" key="7">
    <source>
        <dbReference type="Proteomes" id="UP001359559"/>
    </source>
</evidence>
<gene>
    <name evidence="6" type="ORF">RJT34_24676</name>
</gene>
<evidence type="ECO:0000256" key="2">
    <source>
        <dbReference type="ARBA" id="ARBA00022980"/>
    </source>
</evidence>
<comment type="similarity">
    <text evidence="1 4">Belongs to the eukaryotic ribosomal protein eS7 family.</text>
</comment>
<feature type="compositionally biased region" description="Low complexity" evidence="5">
    <location>
        <begin position="105"/>
        <end position="119"/>
    </location>
</feature>
<evidence type="ECO:0000256" key="3">
    <source>
        <dbReference type="ARBA" id="ARBA00023274"/>
    </source>
</evidence>
<keyword evidence="3 4" id="KW-0687">Ribonucleoprotein</keyword>
<organism evidence="6 7">
    <name type="scientific">Clitoria ternatea</name>
    <name type="common">Butterfly pea</name>
    <dbReference type="NCBI Taxonomy" id="43366"/>
    <lineage>
        <taxon>Eukaryota</taxon>
        <taxon>Viridiplantae</taxon>
        <taxon>Streptophyta</taxon>
        <taxon>Embryophyta</taxon>
        <taxon>Tracheophyta</taxon>
        <taxon>Spermatophyta</taxon>
        <taxon>Magnoliopsida</taxon>
        <taxon>eudicotyledons</taxon>
        <taxon>Gunneridae</taxon>
        <taxon>Pentapetalae</taxon>
        <taxon>rosids</taxon>
        <taxon>fabids</taxon>
        <taxon>Fabales</taxon>
        <taxon>Fabaceae</taxon>
        <taxon>Papilionoideae</taxon>
        <taxon>50 kb inversion clade</taxon>
        <taxon>NPAAA clade</taxon>
        <taxon>indigoferoid/millettioid clade</taxon>
        <taxon>Phaseoleae</taxon>
        <taxon>Clitoria</taxon>
    </lineage>
</organism>
<dbReference type="GO" id="GO:0006412">
    <property type="term" value="P:translation"/>
    <property type="evidence" value="ECO:0007669"/>
    <property type="project" value="InterPro"/>
</dbReference>
<name>A0AAN9FR40_CLITE</name>
<dbReference type="Pfam" id="PF01251">
    <property type="entry name" value="Ribosomal_S7e"/>
    <property type="match status" value="1"/>
</dbReference>
<sequence>MLAVMPCNRFTKMYTSSKKIHKDKDVEPTEFEETVAQSLFDLESTNQELKGDLKDLYINQAFCHSVALHVHVHHRRIRHRQPFSSASAIAITLFRLRRRSPPPSTVSSSHATAAVSSPPLATELVGPDQLQNNIER</sequence>
<dbReference type="PANTHER" id="PTHR11278:SF0">
    <property type="entry name" value="SMALL RIBOSOMAL SUBUNIT PROTEIN ES7"/>
    <property type="match status" value="1"/>
</dbReference>
<keyword evidence="2 4" id="KW-0689">Ribosomal protein</keyword>
<evidence type="ECO:0000256" key="4">
    <source>
        <dbReference type="RuleBase" id="RU364105"/>
    </source>
</evidence>
<keyword evidence="7" id="KW-1185">Reference proteome</keyword>
<reference evidence="6 7" key="1">
    <citation type="submission" date="2024-01" db="EMBL/GenBank/DDBJ databases">
        <title>The genomes of 5 underutilized Papilionoideae crops provide insights into root nodulation and disease resistance.</title>
        <authorList>
            <person name="Yuan L."/>
        </authorList>
    </citation>
    <scope>NUCLEOTIDE SEQUENCE [LARGE SCALE GENOMIC DNA]</scope>
    <source>
        <strain evidence="6">LY-2023</strain>
        <tissue evidence="6">Leaf</tissue>
    </source>
</reference>
<dbReference type="GO" id="GO:0030686">
    <property type="term" value="C:90S preribosome"/>
    <property type="evidence" value="ECO:0007669"/>
    <property type="project" value="TreeGrafter"/>
</dbReference>
<dbReference type="GO" id="GO:0042274">
    <property type="term" value="P:ribosomal small subunit biogenesis"/>
    <property type="evidence" value="ECO:0007669"/>
    <property type="project" value="TreeGrafter"/>
</dbReference>
<dbReference type="AlphaFoldDB" id="A0AAN9FR40"/>
<comment type="caution">
    <text evidence="6">The sequence shown here is derived from an EMBL/GenBank/DDBJ whole genome shotgun (WGS) entry which is preliminary data.</text>
</comment>
<dbReference type="GO" id="GO:0022627">
    <property type="term" value="C:cytosolic small ribosomal subunit"/>
    <property type="evidence" value="ECO:0007669"/>
    <property type="project" value="TreeGrafter"/>
</dbReference>
<proteinExistence type="inferred from homology"/>
<dbReference type="GO" id="GO:0003735">
    <property type="term" value="F:structural constituent of ribosome"/>
    <property type="evidence" value="ECO:0007669"/>
    <property type="project" value="InterPro"/>
</dbReference>
<feature type="region of interest" description="Disordered" evidence="5">
    <location>
        <begin position="99"/>
        <end position="136"/>
    </location>
</feature>
<dbReference type="PANTHER" id="PTHR11278">
    <property type="entry name" value="40S RIBOSOMAL PROTEIN S7"/>
    <property type="match status" value="1"/>
</dbReference>
<protein>
    <recommendedName>
        <fullName evidence="4">40S ribosomal protein S7</fullName>
    </recommendedName>
</protein>
<dbReference type="Proteomes" id="UP001359559">
    <property type="component" value="Unassembled WGS sequence"/>
</dbReference>
<evidence type="ECO:0000256" key="5">
    <source>
        <dbReference type="SAM" id="MobiDB-lite"/>
    </source>
</evidence>
<dbReference type="GO" id="GO:0032040">
    <property type="term" value="C:small-subunit processome"/>
    <property type="evidence" value="ECO:0007669"/>
    <property type="project" value="TreeGrafter"/>
</dbReference>
<dbReference type="EMBL" id="JAYKXN010000006">
    <property type="protein sequence ID" value="KAK7279621.1"/>
    <property type="molecule type" value="Genomic_DNA"/>
</dbReference>
<dbReference type="GO" id="GO:0006364">
    <property type="term" value="P:rRNA processing"/>
    <property type="evidence" value="ECO:0007669"/>
    <property type="project" value="TreeGrafter"/>
</dbReference>
<evidence type="ECO:0000313" key="6">
    <source>
        <dbReference type="EMBL" id="KAK7279621.1"/>
    </source>
</evidence>
<accession>A0AAN9FR40</accession>